<dbReference type="AlphaFoldDB" id="A0A2W4XEE4"/>
<organism evidence="1 2">
    <name type="scientific">Phormidesmis priestleyi</name>
    <dbReference type="NCBI Taxonomy" id="268141"/>
    <lineage>
        <taxon>Bacteria</taxon>
        <taxon>Bacillati</taxon>
        <taxon>Cyanobacteriota</taxon>
        <taxon>Cyanophyceae</taxon>
        <taxon>Leptolyngbyales</taxon>
        <taxon>Leptolyngbyaceae</taxon>
        <taxon>Phormidesmis</taxon>
    </lineage>
</organism>
<evidence type="ECO:0000313" key="1">
    <source>
        <dbReference type="EMBL" id="PZO55536.1"/>
    </source>
</evidence>
<reference evidence="2" key="1">
    <citation type="submission" date="2018-04" db="EMBL/GenBank/DDBJ databases">
        <authorList>
            <person name="Cornet L."/>
        </authorList>
    </citation>
    <scope>NUCLEOTIDE SEQUENCE [LARGE SCALE GENOMIC DNA]</scope>
</reference>
<dbReference type="EMBL" id="QBMP01000092">
    <property type="protein sequence ID" value="PZO55536.1"/>
    <property type="molecule type" value="Genomic_DNA"/>
</dbReference>
<protein>
    <submittedName>
        <fullName evidence="1">Uncharacterized protein</fullName>
    </submittedName>
</protein>
<proteinExistence type="predicted"/>
<name>A0A2W4XEE4_9CYAN</name>
<comment type="caution">
    <text evidence="1">The sequence shown here is derived from an EMBL/GenBank/DDBJ whole genome shotgun (WGS) entry which is preliminary data.</text>
</comment>
<gene>
    <name evidence="1" type="ORF">DCF15_10305</name>
</gene>
<dbReference type="Proteomes" id="UP000249794">
    <property type="component" value="Unassembled WGS sequence"/>
</dbReference>
<reference evidence="1 2" key="2">
    <citation type="submission" date="2018-06" db="EMBL/GenBank/DDBJ databases">
        <title>Metagenomic assembly of (sub)arctic Cyanobacteria and their associated microbiome from non-axenic cultures.</title>
        <authorList>
            <person name="Baurain D."/>
        </authorList>
    </citation>
    <scope>NUCLEOTIDE SEQUENCE [LARGE SCALE GENOMIC DNA]</scope>
    <source>
        <strain evidence="1">ULC027bin1</strain>
    </source>
</reference>
<evidence type="ECO:0000313" key="2">
    <source>
        <dbReference type="Proteomes" id="UP000249794"/>
    </source>
</evidence>
<accession>A0A2W4XEE4</accession>
<sequence>MASLFLTGTAHADSRLNGLTAADLLKGGNSAELPVTGLSSNVRPVLEPADYSQNTAPDAAPAIAQSNTTVGDTFAPLTEEEIRQRLLIEPNPGAVTQLRPAPASSFLTPTAYGADWGDVYVGLAASIGTANRGRDSDGSASVGFGLGDATRYLGLEINSSINSLRGFADDGTVGFKLHRVFPSASNLAVAFGWENPIKWGSARIEPETFYGVVSRRFDLQPGQANPVPLTVSLGAGTGAYRSTGSIANNTNGINFFGSLGLRIQPEISLISSWTGSGLGFAASASPFENPFVFTVGIADVTDNTPDGTRITGSVGYGYTF</sequence>